<sequence length="88" mass="9533">MDGVSQRLATVEKSLGAVGSGDLKAFQEQMLVALRQLRETMIAEAATAAPSSSSNEAALREENEALKKQVAKLNYRISHLLRHIPSAQ</sequence>
<accession>A0A1V9YQD5</accession>
<dbReference type="Proteomes" id="UP000243579">
    <property type="component" value="Unassembled WGS sequence"/>
</dbReference>
<dbReference type="OrthoDB" id="75680at2759"/>
<proteinExistence type="predicted"/>
<dbReference type="AlphaFoldDB" id="A0A1V9YQD5"/>
<comment type="caution">
    <text evidence="1">The sequence shown here is derived from an EMBL/GenBank/DDBJ whole genome shotgun (WGS) entry which is preliminary data.</text>
</comment>
<keyword evidence="2" id="KW-1185">Reference proteome</keyword>
<gene>
    <name evidence="1" type="ORF">ACHHYP_07775</name>
</gene>
<protein>
    <recommendedName>
        <fullName evidence="3">Mediator of RNA polymerase II transcription subunit 9</fullName>
    </recommendedName>
</protein>
<evidence type="ECO:0000313" key="2">
    <source>
        <dbReference type="Proteomes" id="UP000243579"/>
    </source>
</evidence>
<evidence type="ECO:0008006" key="3">
    <source>
        <dbReference type="Google" id="ProtNLM"/>
    </source>
</evidence>
<organism evidence="1 2">
    <name type="scientific">Achlya hypogyna</name>
    <name type="common">Oomycete</name>
    <name type="synonym">Protoachlya hypogyna</name>
    <dbReference type="NCBI Taxonomy" id="1202772"/>
    <lineage>
        <taxon>Eukaryota</taxon>
        <taxon>Sar</taxon>
        <taxon>Stramenopiles</taxon>
        <taxon>Oomycota</taxon>
        <taxon>Saprolegniomycetes</taxon>
        <taxon>Saprolegniales</taxon>
        <taxon>Achlyaceae</taxon>
        <taxon>Achlya</taxon>
    </lineage>
</organism>
<reference evidence="1 2" key="1">
    <citation type="journal article" date="2014" name="Genome Biol. Evol.">
        <title>The secreted proteins of Achlya hypogyna and Thraustotheca clavata identify the ancestral oomycete secretome and reveal gene acquisitions by horizontal gene transfer.</title>
        <authorList>
            <person name="Misner I."/>
            <person name="Blouin N."/>
            <person name="Leonard G."/>
            <person name="Richards T.A."/>
            <person name="Lane C.E."/>
        </authorList>
    </citation>
    <scope>NUCLEOTIDE SEQUENCE [LARGE SCALE GENOMIC DNA]</scope>
    <source>
        <strain evidence="1 2">ATCC 48635</strain>
    </source>
</reference>
<dbReference type="EMBL" id="JNBR01001416">
    <property type="protein sequence ID" value="OQR87969.1"/>
    <property type="molecule type" value="Genomic_DNA"/>
</dbReference>
<name>A0A1V9YQD5_ACHHY</name>
<evidence type="ECO:0000313" key="1">
    <source>
        <dbReference type="EMBL" id="OQR87969.1"/>
    </source>
</evidence>